<comment type="caution">
    <text evidence="2">The sequence shown here is derived from an EMBL/GenBank/DDBJ whole genome shotgun (WGS) entry which is preliminary data.</text>
</comment>
<sequence>MAGEVPRIWTLKEEARGSRHQSVQSPVEVAVTHANVVNLDSSTTLSDQDLDRQMETIDTHLSLRQELNIPCPSPVQQAVVEEEVLPSRGKSVLEAQGEEAGPSIPRFPKYLGLYLAKPYTIPNMEVMNDSPWGARKFHFHLANPLLSKELAAQFSDLVDPYATFAQSMKHINQRAKLEEAAKASEAVAQVKRNVDRALASAAVEAKSARIHFMNSTLLSFLSSPAYEKKVASECTAYLHSLVASTQGRFPDLAALFNEEAARRPDWNLGLTVPIPEGVVLLEESGETPNPPPEENPLVDP</sequence>
<accession>A0AAV3PN67</accession>
<dbReference type="Proteomes" id="UP001454036">
    <property type="component" value="Unassembled WGS sequence"/>
</dbReference>
<evidence type="ECO:0000256" key="1">
    <source>
        <dbReference type="SAM" id="MobiDB-lite"/>
    </source>
</evidence>
<evidence type="ECO:0000313" key="3">
    <source>
        <dbReference type="Proteomes" id="UP001454036"/>
    </source>
</evidence>
<feature type="region of interest" description="Disordered" evidence="1">
    <location>
        <begin position="281"/>
        <end position="300"/>
    </location>
</feature>
<keyword evidence="3" id="KW-1185">Reference proteome</keyword>
<reference evidence="2 3" key="1">
    <citation type="submission" date="2024-01" db="EMBL/GenBank/DDBJ databases">
        <title>The complete chloroplast genome sequence of Lithospermum erythrorhizon: insights into the phylogenetic relationship among Boraginaceae species and the maternal lineages of purple gromwells.</title>
        <authorList>
            <person name="Okada T."/>
            <person name="Watanabe K."/>
        </authorList>
    </citation>
    <scope>NUCLEOTIDE SEQUENCE [LARGE SCALE GENOMIC DNA]</scope>
</reference>
<organism evidence="2 3">
    <name type="scientific">Lithospermum erythrorhizon</name>
    <name type="common">Purple gromwell</name>
    <name type="synonym">Lithospermum officinale var. erythrorhizon</name>
    <dbReference type="NCBI Taxonomy" id="34254"/>
    <lineage>
        <taxon>Eukaryota</taxon>
        <taxon>Viridiplantae</taxon>
        <taxon>Streptophyta</taxon>
        <taxon>Embryophyta</taxon>
        <taxon>Tracheophyta</taxon>
        <taxon>Spermatophyta</taxon>
        <taxon>Magnoliopsida</taxon>
        <taxon>eudicotyledons</taxon>
        <taxon>Gunneridae</taxon>
        <taxon>Pentapetalae</taxon>
        <taxon>asterids</taxon>
        <taxon>lamiids</taxon>
        <taxon>Boraginales</taxon>
        <taxon>Boraginaceae</taxon>
        <taxon>Boraginoideae</taxon>
        <taxon>Lithospermeae</taxon>
        <taxon>Lithospermum</taxon>
    </lineage>
</organism>
<protein>
    <submittedName>
        <fullName evidence="2">Uncharacterized protein</fullName>
    </submittedName>
</protein>
<gene>
    <name evidence="2" type="ORF">LIER_10343</name>
</gene>
<name>A0AAV3PN67_LITER</name>
<dbReference type="EMBL" id="BAABME010001833">
    <property type="protein sequence ID" value="GAA0151668.1"/>
    <property type="molecule type" value="Genomic_DNA"/>
</dbReference>
<proteinExistence type="predicted"/>
<evidence type="ECO:0000313" key="2">
    <source>
        <dbReference type="EMBL" id="GAA0151668.1"/>
    </source>
</evidence>
<feature type="compositionally biased region" description="Pro residues" evidence="1">
    <location>
        <begin position="288"/>
        <end position="300"/>
    </location>
</feature>
<dbReference type="AlphaFoldDB" id="A0AAV3PN67"/>